<protein>
    <submittedName>
        <fullName evidence="1">Uncharacterized protein</fullName>
    </submittedName>
</protein>
<feature type="non-terminal residue" evidence="1">
    <location>
        <position position="1"/>
    </location>
</feature>
<dbReference type="AlphaFoldDB" id="A0A382I4N0"/>
<gene>
    <name evidence="1" type="ORF">METZ01_LOCUS247474</name>
</gene>
<dbReference type="EMBL" id="UINC01065202">
    <property type="protein sequence ID" value="SVB94620.1"/>
    <property type="molecule type" value="Genomic_DNA"/>
</dbReference>
<organism evidence="1">
    <name type="scientific">marine metagenome</name>
    <dbReference type="NCBI Taxonomy" id="408172"/>
    <lineage>
        <taxon>unclassified sequences</taxon>
        <taxon>metagenomes</taxon>
        <taxon>ecological metagenomes</taxon>
    </lineage>
</organism>
<reference evidence="1" key="1">
    <citation type="submission" date="2018-05" db="EMBL/GenBank/DDBJ databases">
        <authorList>
            <person name="Lanie J.A."/>
            <person name="Ng W.-L."/>
            <person name="Kazmierczak K.M."/>
            <person name="Andrzejewski T.M."/>
            <person name="Davidsen T.M."/>
            <person name="Wayne K.J."/>
            <person name="Tettelin H."/>
            <person name="Glass J.I."/>
            <person name="Rusch D."/>
            <person name="Podicherti R."/>
            <person name="Tsui H.-C.T."/>
            <person name="Winkler M.E."/>
        </authorList>
    </citation>
    <scope>NUCLEOTIDE SEQUENCE</scope>
</reference>
<proteinExistence type="predicted"/>
<accession>A0A382I4N0</accession>
<sequence>VARKDAVAVAFDRVGRERGVAELDQFALYFFLFVG</sequence>
<name>A0A382I4N0_9ZZZZ</name>
<evidence type="ECO:0000313" key="1">
    <source>
        <dbReference type="EMBL" id="SVB94620.1"/>
    </source>
</evidence>